<proteinExistence type="predicted"/>
<dbReference type="EMBL" id="JAWWNJ010000135">
    <property type="protein sequence ID" value="KAK6984728.1"/>
    <property type="molecule type" value="Genomic_DNA"/>
</dbReference>
<comment type="caution">
    <text evidence="1">The sequence shown here is derived from an EMBL/GenBank/DDBJ whole genome shotgun (WGS) entry which is preliminary data.</text>
</comment>
<gene>
    <name evidence="1" type="ORF">R3P38DRAFT_2806332</name>
</gene>
<keyword evidence="2" id="KW-1185">Reference proteome</keyword>
<accession>A0AAV9ZKH0</accession>
<protein>
    <submittedName>
        <fullName evidence="1">Uncharacterized protein</fullName>
    </submittedName>
</protein>
<dbReference type="AlphaFoldDB" id="A0AAV9ZKH0"/>
<reference evidence="1 2" key="1">
    <citation type="journal article" date="2024" name="J Genomics">
        <title>Draft genome sequencing and assembly of Favolaschia claudopus CIRM-BRFM 2984 isolated from oak limbs.</title>
        <authorList>
            <person name="Navarro D."/>
            <person name="Drula E."/>
            <person name="Chaduli D."/>
            <person name="Cazenave R."/>
            <person name="Ahrendt S."/>
            <person name="Wang J."/>
            <person name="Lipzen A."/>
            <person name="Daum C."/>
            <person name="Barry K."/>
            <person name="Grigoriev I.V."/>
            <person name="Favel A."/>
            <person name="Rosso M.N."/>
            <person name="Martin F."/>
        </authorList>
    </citation>
    <scope>NUCLEOTIDE SEQUENCE [LARGE SCALE GENOMIC DNA]</scope>
    <source>
        <strain evidence="1 2">CIRM-BRFM 2984</strain>
    </source>
</reference>
<dbReference type="Proteomes" id="UP001362999">
    <property type="component" value="Unassembled WGS sequence"/>
</dbReference>
<name>A0AAV9ZKH0_9AGAR</name>
<evidence type="ECO:0000313" key="1">
    <source>
        <dbReference type="EMBL" id="KAK6984728.1"/>
    </source>
</evidence>
<sequence>MQNLEDVIERCGSLAPEHIPAFIQANLCRPFASLLTLSDHLFGKVDSIGSNEFEASFDREFAVGPGGIHGLIANMAPVYRVIAMIRGTTAPAAAVNRVHSDMVSLTYGLLRCVEHLRFKHNRSQWDPTGGYREFAIIREKRDDKPLFSGPGNVPEIGRKYKIILK</sequence>
<organism evidence="1 2">
    <name type="scientific">Favolaschia claudopus</name>
    <dbReference type="NCBI Taxonomy" id="2862362"/>
    <lineage>
        <taxon>Eukaryota</taxon>
        <taxon>Fungi</taxon>
        <taxon>Dikarya</taxon>
        <taxon>Basidiomycota</taxon>
        <taxon>Agaricomycotina</taxon>
        <taxon>Agaricomycetes</taxon>
        <taxon>Agaricomycetidae</taxon>
        <taxon>Agaricales</taxon>
        <taxon>Marasmiineae</taxon>
        <taxon>Mycenaceae</taxon>
        <taxon>Favolaschia</taxon>
    </lineage>
</organism>
<evidence type="ECO:0000313" key="2">
    <source>
        <dbReference type="Proteomes" id="UP001362999"/>
    </source>
</evidence>